<dbReference type="InterPro" id="IPR013196">
    <property type="entry name" value="HTH_11"/>
</dbReference>
<dbReference type="Pfam" id="PF08279">
    <property type="entry name" value="HTH_11"/>
    <property type="match status" value="1"/>
</dbReference>
<evidence type="ECO:0000313" key="3">
    <source>
        <dbReference type="Proteomes" id="UP000595871"/>
    </source>
</evidence>
<dbReference type="InterPro" id="IPR036390">
    <property type="entry name" value="WH_DNA-bd_sf"/>
</dbReference>
<dbReference type="Proteomes" id="UP000595871">
    <property type="component" value="Chromosome"/>
</dbReference>
<accession>A0A7T7USE8</accession>
<dbReference type="EMBL" id="CP067016">
    <property type="protein sequence ID" value="QQN55355.1"/>
    <property type="molecule type" value="Genomic_DNA"/>
</dbReference>
<dbReference type="KEGG" id="aob:I6H46_05265"/>
<gene>
    <name evidence="2" type="ORF">I6H46_05265</name>
</gene>
<dbReference type="InterPro" id="IPR036388">
    <property type="entry name" value="WH-like_DNA-bd_sf"/>
</dbReference>
<dbReference type="RefSeq" id="WP_200225498.1">
    <property type="nucleotide sequence ID" value="NZ_CP067016.1"/>
</dbReference>
<dbReference type="Gene3D" id="1.10.10.10">
    <property type="entry name" value="Winged helix-like DNA-binding domain superfamily/Winged helix DNA-binding domain"/>
    <property type="match status" value="1"/>
</dbReference>
<dbReference type="AlphaFoldDB" id="A0A7T7USE8"/>
<sequence length="53" mass="5884">MEITNRQKKIIGILLESKDTITCQEIAEIINVSDRTVLNEVNSINKNLVTGIG</sequence>
<evidence type="ECO:0000259" key="1">
    <source>
        <dbReference type="Pfam" id="PF08279"/>
    </source>
</evidence>
<evidence type="ECO:0000313" key="2">
    <source>
        <dbReference type="EMBL" id="QQN55355.1"/>
    </source>
</evidence>
<name>A0A7T7USE8_9FIRM</name>
<feature type="domain" description="Helix-turn-helix type 11" evidence="1">
    <location>
        <begin position="6"/>
        <end position="48"/>
    </location>
</feature>
<organism evidence="2 3">
    <name type="scientific">Anaerococcus obesiensis</name>
    <dbReference type="NCBI Taxonomy" id="1287640"/>
    <lineage>
        <taxon>Bacteria</taxon>
        <taxon>Bacillati</taxon>
        <taxon>Bacillota</taxon>
        <taxon>Tissierellia</taxon>
        <taxon>Tissierellales</taxon>
        <taxon>Peptoniphilaceae</taxon>
        <taxon>Anaerococcus</taxon>
    </lineage>
</organism>
<reference evidence="2 3" key="1">
    <citation type="submission" date="2020-12" db="EMBL/GenBank/DDBJ databases">
        <title>FDA dAtabase for Regulatory Grade micrObial Sequences (FDA-ARGOS): Supporting development and validation of Infectious Disease Dx tests.</title>
        <authorList>
            <person name="Sproer C."/>
            <person name="Gronow S."/>
            <person name="Severitt S."/>
            <person name="Schroder I."/>
            <person name="Tallon L."/>
            <person name="Sadzewicz L."/>
            <person name="Zhao X."/>
            <person name="Boylan J."/>
            <person name="Ott S."/>
            <person name="Bowen H."/>
            <person name="Vavikolanu K."/>
            <person name="Mehta A."/>
            <person name="Aluvathingal J."/>
            <person name="Nadendla S."/>
            <person name="Lowell S."/>
            <person name="Myers T."/>
            <person name="Yan Y."/>
            <person name="Sichtig H."/>
        </authorList>
    </citation>
    <scope>NUCLEOTIDE SEQUENCE [LARGE SCALE GENOMIC DNA]</scope>
    <source>
        <strain evidence="2 3">FDAARGOS_989</strain>
    </source>
</reference>
<protein>
    <submittedName>
        <fullName evidence="2">Helix-turn-helix domain-containing protein</fullName>
    </submittedName>
</protein>
<keyword evidence="3" id="KW-1185">Reference proteome</keyword>
<proteinExistence type="predicted"/>
<dbReference type="SUPFAM" id="SSF46785">
    <property type="entry name" value="Winged helix' DNA-binding domain"/>
    <property type="match status" value="1"/>
</dbReference>